<reference evidence="2" key="1">
    <citation type="submission" date="2021-01" db="UniProtKB">
        <authorList>
            <consortium name="EnsemblPlants"/>
        </authorList>
    </citation>
    <scope>IDENTIFICATION</scope>
</reference>
<feature type="region of interest" description="Disordered" evidence="1">
    <location>
        <begin position="1"/>
        <end position="22"/>
    </location>
</feature>
<evidence type="ECO:0000313" key="3">
    <source>
        <dbReference type="Proteomes" id="UP000594263"/>
    </source>
</evidence>
<proteinExistence type="predicted"/>
<dbReference type="Proteomes" id="UP000594263">
    <property type="component" value="Unplaced"/>
</dbReference>
<dbReference type="EnsemblPlants" id="Kaladp0047s0245.1.v1.1">
    <property type="protein sequence ID" value="Kaladp0047s0245.1.v1.1.CDS.1"/>
    <property type="gene ID" value="Kaladp0047s0245.v1.1"/>
</dbReference>
<protein>
    <submittedName>
        <fullName evidence="2">Uncharacterized protein</fullName>
    </submittedName>
</protein>
<dbReference type="OMA" id="HYESKGM"/>
<dbReference type="Gramene" id="Kaladp0047s0245.1.v1.1">
    <property type="protein sequence ID" value="Kaladp0047s0245.1.v1.1.CDS.1"/>
    <property type="gene ID" value="Kaladp0047s0245.v1.1"/>
</dbReference>
<dbReference type="AlphaFoldDB" id="A0A7N0TW55"/>
<accession>A0A7N0TW55</accession>
<sequence length="138" mass="14997">MEQPKLQNTEARENWNRKPPSPKELIALYESKGMEPQEAAVKVIEDLQGLLFRVARARNGKKERFMAETPRKLDNALTRLAIIENKLDSKPGIGRTFAIGVAAGAALNGLGRLWASVARSTGEIWGAVGSVTKSSPAS</sequence>
<evidence type="ECO:0000313" key="2">
    <source>
        <dbReference type="EnsemblPlants" id="Kaladp0047s0245.1.v1.1.CDS.1"/>
    </source>
</evidence>
<organism evidence="2 3">
    <name type="scientific">Kalanchoe fedtschenkoi</name>
    <name type="common">Lavender scallops</name>
    <name type="synonym">South American air plant</name>
    <dbReference type="NCBI Taxonomy" id="63787"/>
    <lineage>
        <taxon>Eukaryota</taxon>
        <taxon>Viridiplantae</taxon>
        <taxon>Streptophyta</taxon>
        <taxon>Embryophyta</taxon>
        <taxon>Tracheophyta</taxon>
        <taxon>Spermatophyta</taxon>
        <taxon>Magnoliopsida</taxon>
        <taxon>eudicotyledons</taxon>
        <taxon>Gunneridae</taxon>
        <taxon>Pentapetalae</taxon>
        <taxon>Saxifragales</taxon>
        <taxon>Crassulaceae</taxon>
        <taxon>Kalanchoe</taxon>
    </lineage>
</organism>
<evidence type="ECO:0000256" key="1">
    <source>
        <dbReference type="SAM" id="MobiDB-lite"/>
    </source>
</evidence>
<name>A0A7N0TW55_KALFE</name>
<keyword evidence="3" id="KW-1185">Reference proteome</keyword>